<sequence>MRSLASKRCDGQLGLRFCQSLAPTATRPARRLTATPCALYHNPGPKESGRTKAAQQSLQRVLELVQRGERDPLVDYLATTNLTDTRSVKSACEYGITSFDEVMESMMLLSPNRHFLDSYAIRHLILSPPASTQVLSGLLLGNNKYVQRMAVTSPSGESAILTFTMTATTASPPSTEQPPATPDQGRDSPPVIWRLRSIRGEPQYGVGAVQPTQPSPELSPEQIVQAQLAALQRKDLSAAWKFVSPGSQKIYGGEHKYSERMSTNRRFRGMLGHIAATSVRRCMARPNTYMEIVSITSASGSECSRPSPSPSDPLPNGSSLILPAGRPAGHTAPPSRCRPPSAPLAAISFCHQRSHSRPASQPIFGTRKTYLPPFLTKLCFRCRASPP</sequence>
<comment type="caution">
    <text evidence="2">The sequence shown here is derived from an EMBL/GenBank/DDBJ whole genome shotgun (WGS) entry which is preliminary data.</text>
</comment>
<protein>
    <submittedName>
        <fullName evidence="2">Uncharacterized protein</fullName>
    </submittedName>
</protein>
<accession>A0A9W6BEY9</accession>
<gene>
    <name evidence="2" type="primary">PLEST011563</name>
    <name evidence="2" type="ORF">PLESTB_000434400</name>
</gene>
<reference evidence="2 3" key="1">
    <citation type="journal article" date="2023" name="Commun. Biol.">
        <title>Reorganization of the ancestral sex-determining regions during the evolution of trioecy in Pleodorina starrii.</title>
        <authorList>
            <person name="Takahashi K."/>
            <person name="Suzuki S."/>
            <person name="Kawai-Toyooka H."/>
            <person name="Yamamoto K."/>
            <person name="Hamaji T."/>
            <person name="Ootsuki R."/>
            <person name="Yamaguchi H."/>
            <person name="Kawachi M."/>
            <person name="Higashiyama T."/>
            <person name="Nozaki H."/>
        </authorList>
    </citation>
    <scope>NUCLEOTIDE SEQUENCE [LARGE SCALE GENOMIC DNA]</scope>
    <source>
        <strain evidence="2 3">NIES-4479</strain>
    </source>
</reference>
<dbReference type="PANTHER" id="PTHR35716">
    <property type="entry name" value="OS05G0574700 PROTEIN-RELATED"/>
    <property type="match status" value="1"/>
</dbReference>
<feature type="region of interest" description="Disordered" evidence="1">
    <location>
        <begin position="168"/>
        <end position="189"/>
    </location>
</feature>
<evidence type="ECO:0000313" key="3">
    <source>
        <dbReference type="Proteomes" id="UP001165080"/>
    </source>
</evidence>
<proteinExistence type="predicted"/>
<dbReference type="EMBL" id="BRXU01000004">
    <property type="protein sequence ID" value="GLC50808.1"/>
    <property type="molecule type" value="Genomic_DNA"/>
</dbReference>
<feature type="region of interest" description="Disordered" evidence="1">
    <location>
        <begin position="299"/>
        <end position="339"/>
    </location>
</feature>
<evidence type="ECO:0000256" key="1">
    <source>
        <dbReference type="SAM" id="MobiDB-lite"/>
    </source>
</evidence>
<dbReference type="Proteomes" id="UP001165080">
    <property type="component" value="Unassembled WGS sequence"/>
</dbReference>
<organism evidence="2 3">
    <name type="scientific">Pleodorina starrii</name>
    <dbReference type="NCBI Taxonomy" id="330485"/>
    <lineage>
        <taxon>Eukaryota</taxon>
        <taxon>Viridiplantae</taxon>
        <taxon>Chlorophyta</taxon>
        <taxon>core chlorophytes</taxon>
        <taxon>Chlorophyceae</taxon>
        <taxon>CS clade</taxon>
        <taxon>Chlamydomonadales</taxon>
        <taxon>Volvocaceae</taxon>
        <taxon>Pleodorina</taxon>
    </lineage>
</organism>
<name>A0A9W6BEY9_9CHLO</name>
<dbReference type="PANTHER" id="PTHR35716:SF6">
    <property type="entry name" value="DUF4864 DOMAIN-CONTAINING PROTEIN"/>
    <property type="match status" value="1"/>
</dbReference>
<evidence type="ECO:0000313" key="2">
    <source>
        <dbReference type="EMBL" id="GLC50808.1"/>
    </source>
</evidence>
<keyword evidence="3" id="KW-1185">Reference proteome</keyword>
<dbReference type="AlphaFoldDB" id="A0A9W6BEY9"/>